<evidence type="ECO:0000313" key="1">
    <source>
        <dbReference type="EMBL" id="WAR43784.1"/>
    </source>
</evidence>
<accession>A0ABY7GHS7</accession>
<evidence type="ECO:0000313" key="2">
    <source>
        <dbReference type="Proteomes" id="UP001162780"/>
    </source>
</evidence>
<dbReference type="Proteomes" id="UP001162780">
    <property type="component" value="Chromosome"/>
</dbReference>
<sequence>MKKTYPDLPEWEFELDEVSANVYEVVGTDKLGHKVSSKGVDLDELIEICRKDAKAIEADSCGIDD</sequence>
<proteinExistence type="predicted"/>
<dbReference type="RefSeq" id="WP_255188774.1">
    <property type="nucleotide sequence ID" value="NZ_CP113517.1"/>
</dbReference>
<reference evidence="1" key="1">
    <citation type="submission" date="2022-11" db="EMBL/GenBank/DDBJ databases">
        <title>Methylomonas rapida sp. nov., Carotenoid-Producing Obligate Methanotrophs with High Growth Characteristics and Biotechnological Potential.</title>
        <authorList>
            <person name="Tikhonova E.N."/>
            <person name="Suleimanov R.Z."/>
            <person name="Miroshnikov K."/>
            <person name="Oshkin I.Y."/>
            <person name="Belova S.E."/>
            <person name="Danilova O.V."/>
            <person name="Ashikhmin A."/>
            <person name="Konopkin A."/>
            <person name="But S.Y."/>
            <person name="Khmelenina V.N."/>
            <person name="Kuznetsov N."/>
            <person name="Pimenov N.V."/>
            <person name="Dedysh S.N."/>
        </authorList>
    </citation>
    <scope>NUCLEOTIDE SEQUENCE</scope>
    <source>
        <strain evidence="1">MP1</strain>
    </source>
</reference>
<protein>
    <submittedName>
        <fullName evidence="1">Uncharacterized protein</fullName>
    </submittedName>
</protein>
<name>A0ABY7GHS7_9GAMM</name>
<dbReference type="EMBL" id="CP113517">
    <property type="protein sequence ID" value="WAR43784.1"/>
    <property type="molecule type" value="Genomic_DNA"/>
</dbReference>
<organism evidence="1 2">
    <name type="scientific">Methylomonas rapida</name>
    <dbReference type="NCBI Taxonomy" id="2963939"/>
    <lineage>
        <taxon>Bacteria</taxon>
        <taxon>Pseudomonadati</taxon>
        <taxon>Pseudomonadota</taxon>
        <taxon>Gammaproteobacteria</taxon>
        <taxon>Methylococcales</taxon>
        <taxon>Methylococcaceae</taxon>
        <taxon>Methylomonas</taxon>
    </lineage>
</organism>
<gene>
    <name evidence="1" type="ORF">NM686_015560</name>
</gene>
<keyword evidence="2" id="KW-1185">Reference proteome</keyword>